<dbReference type="GO" id="GO:0008474">
    <property type="term" value="F:palmitoyl-(protein) hydrolase activity"/>
    <property type="evidence" value="ECO:0007669"/>
    <property type="project" value="UniProtKB-EC"/>
</dbReference>
<evidence type="ECO:0000256" key="1">
    <source>
        <dbReference type="ARBA" id="ARBA00012423"/>
    </source>
</evidence>
<evidence type="ECO:0000256" key="7">
    <source>
        <dbReference type="ARBA" id="ARBA00042645"/>
    </source>
</evidence>
<dbReference type="Proteomes" id="UP000637002">
    <property type="component" value="Unassembled WGS sequence"/>
</dbReference>
<dbReference type="InterPro" id="IPR052382">
    <property type="entry name" value="ABHD10_acyl-thioesterase"/>
</dbReference>
<evidence type="ECO:0000256" key="11">
    <source>
        <dbReference type="ARBA" id="ARBA00047972"/>
    </source>
</evidence>
<keyword evidence="3" id="KW-0809">Transit peptide</keyword>
<keyword evidence="14" id="KW-1185">Reference proteome</keyword>
<reference evidence="13" key="2">
    <citation type="submission" date="2020-09" db="EMBL/GenBank/DDBJ databases">
        <authorList>
            <person name="Sun Q."/>
            <person name="Zhou Y."/>
        </authorList>
    </citation>
    <scope>NUCLEOTIDE SEQUENCE</scope>
    <source>
        <strain evidence="13">CGMCC 1.12919</strain>
    </source>
</reference>
<evidence type="ECO:0000256" key="2">
    <source>
        <dbReference type="ARBA" id="ARBA00022801"/>
    </source>
</evidence>
<proteinExistence type="predicted"/>
<comment type="catalytic activity">
    <reaction evidence="11">
        <text>mycophenolic acid O-acyl-beta-D-glucuronide + H2O = mycophenolate + D-glucuronate + H(+)</text>
        <dbReference type="Rhea" id="RHEA:34179"/>
        <dbReference type="ChEBI" id="CHEBI:15377"/>
        <dbReference type="ChEBI" id="CHEBI:15378"/>
        <dbReference type="ChEBI" id="CHEBI:58720"/>
        <dbReference type="ChEBI" id="CHEBI:62932"/>
        <dbReference type="ChEBI" id="CHEBI:66982"/>
        <dbReference type="EC" id="3.1.1.93"/>
    </reaction>
    <physiologicalReaction direction="left-to-right" evidence="11">
        <dbReference type="Rhea" id="RHEA:34180"/>
    </physiologicalReaction>
</comment>
<dbReference type="InterPro" id="IPR029058">
    <property type="entry name" value="AB_hydrolase_fold"/>
</dbReference>
<evidence type="ECO:0000256" key="10">
    <source>
        <dbReference type="ARBA" id="ARBA00047409"/>
    </source>
</evidence>
<evidence type="ECO:0000256" key="4">
    <source>
        <dbReference type="ARBA" id="ARBA00039132"/>
    </source>
</evidence>
<dbReference type="Gene3D" id="3.40.50.1820">
    <property type="entry name" value="alpha/beta hydrolase"/>
    <property type="match status" value="1"/>
</dbReference>
<evidence type="ECO:0000256" key="8">
    <source>
        <dbReference type="ARBA" id="ARBA00042704"/>
    </source>
</evidence>
<dbReference type="SUPFAM" id="SSF53474">
    <property type="entry name" value="alpha/beta-Hydrolases"/>
    <property type="match status" value="1"/>
</dbReference>
<dbReference type="PANTHER" id="PTHR16138:SF7">
    <property type="entry name" value="PALMITOYL-PROTEIN THIOESTERASE ABHD10, MITOCHONDRIAL"/>
    <property type="match status" value="1"/>
</dbReference>
<comment type="function">
    <text evidence="9">Acts as an acyl-protein thioesterase that hydrolyzes fatty acids from acylated residues in proteins. Regulates the mitochondrial S-depalmitoylation of the nucleophilic active site residue of peroxiredoxin-5/PRDX5, a key antioxidant protein, therefore modulating mitochondrial antioxidant ability. Also catalyzes the deglucuronidation of mycophenolic acid acyl-glucuronide, an active metabolite of the immunosuppressant drug mycophenolate.</text>
</comment>
<dbReference type="PANTHER" id="PTHR16138">
    <property type="entry name" value="MYCOPHENOLIC ACID ACYL-GLUCURONIDE ESTERASE, MITOCHONDRIAL"/>
    <property type="match status" value="1"/>
</dbReference>
<evidence type="ECO:0000256" key="3">
    <source>
        <dbReference type="ARBA" id="ARBA00022946"/>
    </source>
</evidence>
<evidence type="ECO:0000256" key="6">
    <source>
        <dbReference type="ARBA" id="ARBA00041520"/>
    </source>
</evidence>
<evidence type="ECO:0000259" key="12">
    <source>
        <dbReference type="Pfam" id="PF12697"/>
    </source>
</evidence>
<organism evidence="13 14">
    <name type="scientific">Chelatococcus reniformis</name>
    <dbReference type="NCBI Taxonomy" id="1494448"/>
    <lineage>
        <taxon>Bacteria</taxon>
        <taxon>Pseudomonadati</taxon>
        <taxon>Pseudomonadota</taxon>
        <taxon>Alphaproteobacteria</taxon>
        <taxon>Hyphomicrobiales</taxon>
        <taxon>Chelatococcaceae</taxon>
        <taxon>Chelatococcus</taxon>
    </lineage>
</organism>
<dbReference type="EC" id="3.1.1.93" evidence="4"/>
<reference evidence="13" key="1">
    <citation type="journal article" date="2014" name="Int. J. Syst. Evol. Microbiol.">
        <title>Complete genome sequence of Corynebacterium casei LMG S-19264T (=DSM 44701T), isolated from a smear-ripened cheese.</title>
        <authorList>
            <consortium name="US DOE Joint Genome Institute (JGI-PGF)"/>
            <person name="Walter F."/>
            <person name="Albersmeier A."/>
            <person name="Kalinowski J."/>
            <person name="Ruckert C."/>
        </authorList>
    </citation>
    <scope>NUCLEOTIDE SEQUENCE</scope>
    <source>
        <strain evidence="13">CGMCC 1.12919</strain>
    </source>
</reference>
<feature type="domain" description="AB hydrolase-1" evidence="12">
    <location>
        <begin position="64"/>
        <end position="256"/>
    </location>
</feature>
<evidence type="ECO:0000256" key="5">
    <source>
        <dbReference type="ARBA" id="ARBA00039314"/>
    </source>
</evidence>
<gene>
    <name evidence="13" type="ORF">GCM10010994_59240</name>
</gene>
<name>A0A916XQW2_9HYPH</name>
<dbReference type="InterPro" id="IPR000073">
    <property type="entry name" value="AB_hydrolase_1"/>
</dbReference>
<keyword evidence="2 13" id="KW-0378">Hydrolase</keyword>
<evidence type="ECO:0000313" key="13">
    <source>
        <dbReference type="EMBL" id="GGC93600.1"/>
    </source>
</evidence>
<sequence>MPNRTGCSHRGYLGVNDTSPDYIEVGAPARRIALLRRPGRGPTVVWLGGFRSDMRATKATELDRWAARTGRPFLRMDYSAHGESPGRFEDCTVSIWLEDALAVIGAFAGERPVLVGSSMGGWIALLATAALMRERPAQAPGGLVLIAPAVDFTERMWASMPDEGKRAIAGAGVWYRPSAYSDEPYPISRKLIDDGRKHLMLGRPISTGCPVHILQGMQDPDVPWAHAMEVVEHLPGDSVSLTLVKDGDHRLSRPQDIERLVGAVEAMVAEHPRA</sequence>
<evidence type="ECO:0000313" key="14">
    <source>
        <dbReference type="Proteomes" id="UP000637002"/>
    </source>
</evidence>
<evidence type="ECO:0000256" key="9">
    <source>
        <dbReference type="ARBA" id="ARBA00046047"/>
    </source>
</evidence>
<dbReference type="Pfam" id="PF12697">
    <property type="entry name" value="Abhydrolase_6"/>
    <property type="match status" value="1"/>
</dbReference>
<dbReference type="AlphaFoldDB" id="A0A916XQW2"/>
<comment type="caution">
    <text evidence="13">The sequence shown here is derived from an EMBL/GenBank/DDBJ whole genome shotgun (WGS) entry which is preliminary data.</text>
</comment>
<dbReference type="EMBL" id="BMGG01000014">
    <property type="protein sequence ID" value="GGC93600.1"/>
    <property type="molecule type" value="Genomic_DNA"/>
</dbReference>
<protein>
    <recommendedName>
        <fullName evidence="5">Palmitoyl-protein thioesterase ABHD10, mitochondrial</fullName>
        <ecNumber evidence="4">3.1.1.93</ecNumber>
        <ecNumber evidence="1">3.1.2.22</ecNumber>
    </recommendedName>
    <alternativeName>
        <fullName evidence="7">Acyl-protein thioesterase ABHD10</fullName>
    </alternativeName>
    <alternativeName>
        <fullName evidence="8">Alpha/beta hydrolase domain-containing protein 10</fullName>
    </alternativeName>
    <alternativeName>
        <fullName evidence="6">Mycophenolic acid acyl-glucuronide esterase, mitochondrial</fullName>
    </alternativeName>
</protein>
<accession>A0A916XQW2</accession>
<comment type="catalytic activity">
    <reaction evidence="10">
        <text>S-hexadecanoyl-L-cysteinyl-[protein] + H2O = L-cysteinyl-[protein] + hexadecanoate + H(+)</text>
        <dbReference type="Rhea" id="RHEA:19233"/>
        <dbReference type="Rhea" id="RHEA-COMP:10131"/>
        <dbReference type="Rhea" id="RHEA-COMP:11032"/>
        <dbReference type="ChEBI" id="CHEBI:7896"/>
        <dbReference type="ChEBI" id="CHEBI:15377"/>
        <dbReference type="ChEBI" id="CHEBI:15378"/>
        <dbReference type="ChEBI" id="CHEBI:29950"/>
        <dbReference type="ChEBI" id="CHEBI:74151"/>
        <dbReference type="EC" id="3.1.2.22"/>
    </reaction>
    <physiologicalReaction direction="left-to-right" evidence="10">
        <dbReference type="Rhea" id="RHEA:19234"/>
    </physiologicalReaction>
</comment>
<dbReference type="GO" id="GO:0102390">
    <property type="term" value="F:mycophenolic acid acyl-glucuronide esterase activity"/>
    <property type="evidence" value="ECO:0007669"/>
    <property type="project" value="UniProtKB-EC"/>
</dbReference>
<dbReference type="EC" id="3.1.2.22" evidence="1"/>